<evidence type="ECO:0000256" key="3">
    <source>
        <dbReference type="ARBA" id="ARBA00022448"/>
    </source>
</evidence>
<evidence type="ECO:0000256" key="1">
    <source>
        <dbReference type="ARBA" id="ARBA00004127"/>
    </source>
</evidence>
<comment type="subcellular location">
    <subcellularLocation>
        <location evidence="1">Endomembrane system</location>
        <topology evidence="1">Multi-pass membrane protein</topology>
    </subcellularLocation>
</comment>
<evidence type="ECO:0000256" key="2">
    <source>
        <dbReference type="ARBA" id="ARBA00008335"/>
    </source>
</evidence>
<evidence type="ECO:0000256" key="4">
    <source>
        <dbReference type="ARBA" id="ARBA00022692"/>
    </source>
</evidence>
<proteinExistence type="inferred from homology"/>
<dbReference type="Gene3D" id="1.20.1250.20">
    <property type="entry name" value="MFS general substrate transporter like domains"/>
    <property type="match status" value="1"/>
</dbReference>
<dbReference type="PROSITE" id="PS50850">
    <property type="entry name" value="MFS"/>
    <property type="match status" value="1"/>
</dbReference>
<feature type="transmembrane region" description="Helical" evidence="7">
    <location>
        <begin position="305"/>
        <end position="326"/>
    </location>
</feature>
<feature type="transmembrane region" description="Helical" evidence="7">
    <location>
        <begin position="130"/>
        <end position="150"/>
    </location>
</feature>
<dbReference type="SUPFAM" id="SSF103473">
    <property type="entry name" value="MFS general substrate transporter"/>
    <property type="match status" value="1"/>
</dbReference>
<feature type="transmembrane region" description="Helical" evidence="7">
    <location>
        <begin position="42"/>
        <end position="63"/>
    </location>
</feature>
<protein>
    <submittedName>
        <fullName evidence="9">Fucose permease</fullName>
    </submittedName>
</protein>
<dbReference type="InterPro" id="IPR011701">
    <property type="entry name" value="MFS"/>
</dbReference>
<evidence type="ECO:0000313" key="9">
    <source>
        <dbReference type="EMBL" id="SHL62236.1"/>
    </source>
</evidence>
<dbReference type="EMBL" id="FRBT01000002">
    <property type="protein sequence ID" value="SHL62236.1"/>
    <property type="molecule type" value="Genomic_DNA"/>
</dbReference>
<feature type="transmembrane region" description="Helical" evidence="7">
    <location>
        <begin position="238"/>
        <end position="257"/>
    </location>
</feature>
<dbReference type="PANTHER" id="PTHR23514:SF3">
    <property type="entry name" value="BYPASS OF STOP CODON PROTEIN 6"/>
    <property type="match status" value="1"/>
</dbReference>
<feature type="transmembrane region" description="Helical" evidence="7">
    <location>
        <begin position="279"/>
        <end position="298"/>
    </location>
</feature>
<feature type="transmembrane region" description="Helical" evidence="7">
    <location>
        <begin position="106"/>
        <end position="124"/>
    </location>
</feature>
<evidence type="ECO:0000313" key="10">
    <source>
        <dbReference type="Proteomes" id="UP000184028"/>
    </source>
</evidence>
<accession>A0A1M7C505</accession>
<feature type="transmembrane region" description="Helical" evidence="7">
    <location>
        <begin position="380"/>
        <end position="399"/>
    </location>
</feature>
<dbReference type="InterPro" id="IPR020846">
    <property type="entry name" value="MFS_dom"/>
</dbReference>
<dbReference type="Pfam" id="PF07690">
    <property type="entry name" value="MFS_1"/>
    <property type="match status" value="1"/>
</dbReference>
<keyword evidence="4 7" id="KW-0812">Transmembrane</keyword>
<dbReference type="GO" id="GO:0012505">
    <property type="term" value="C:endomembrane system"/>
    <property type="evidence" value="ECO:0007669"/>
    <property type="project" value="UniProtKB-SubCell"/>
</dbReference>
<feature type="domain" description="Major facilitator superfamily (MFS) profile" evidence="8">
    <location>
        <begin position="38"/>
        <end position="433"/>
    </location>
</feature>
<evidence type="ECO:0000256" key="5">
    <source>
        <dbReference type="ARBA" id="ARBA00022989"/>
    </source>
</evidence>
<sequence>MRLYKIYGNSEMYKKAFLCRKNKISATKSHSKMKNIGIKISLYLNYFVFAILLNSVGIVILKSQKNYGVDEVQASILEAFKDMPIAIVSFFIASFLPRIGYKKSMLIGLGLVTLACISMYFGNSFDNAKILFATVGVSFALIKVSVYSLIGTVTETKKEHNALMSSIEGFFMVGIALAYFLFPAFNNENDANSWLNVYWFLAALSFLSFLFLFFVKFKEPEVSAGANLKDDFMQMFRLMAKLLTVIFVISVFLFVMIEQGILSWLPTFNTKVLHLPENISIMMASILAVSLAIGRMIAGIVTKKVNWIWVLSFCIISAMLLVTFVLPKTVGLEVKNINTLSDIPLIGFAFPLIGLFIAPIYPLLNSIVLSALPKNLQSSMTGLIVIFSALGGTLGSRITGWLFKNEGPEKAFYFTLIPMSLLLISFFILKKITAKDEI</sequence>
<comment type="similarity">
    <text evidence="2">Belongs to the major facilitator superfamily.</text>
</comment>
<dbReference type="Proteomes" id="UP000184028">
    <property type="component" value="Unassembled WGS sequence"/>
</dbReference>
<evidence type="ECO:0000256" key="6">
    <source>
        <dbReference type="ARBA" id="ARBA00023136"/>
    </source>
</evidence>
<keyword evidence="10" id="KW-1185">Reference proteome</keyword>
<feature type="transmembrane region" description="Helical" evidence="7">
    <location>
        <begin position="346"/>
        <end position="368"/>
    </location>
</feature>
<keyword evidence="6 7" id="KW-0472">Membrane</keyword>
<name>A0A1M7C505_9FLAO</name>
<dbReference type="InterPro" id="IPR036259">
    <property type="entry name" value="MFS_trans_sf"/>
</dbReference>
<dbReference type="AlphaFoldDB" id="A0A1M7C505"/>
<dbReference type="InterPro" id="IPR051788">
    <property type="entry name" value="MFS_Transporter"/>
</dbReference>
<feature type="transmembrane region" description="Helical" evidence="7">
    <location>
        <begin position="411"/>
        <end position="429"/>
    </location>
</feature>
<keyword evidence="5 7" id="KW-1133">Transmembrane helix</keyword>
<reference evidence="10" key="1">
    <citation type="submission" date="2016-11" db="EMBL/GenBank/DDBJ databases">
        <authorList>
            <person name="Varghese N."/>
            <person name="Submissions S."/>
        </authorList>
    </citation>
    <scope>NUCLEOTIDE SEQUENCE [LARGE SCALE GENOMIC DNA]</scope>
    <source>
        <strain evidence="10">DSM 24724</strain>
    </source>
</reference>
<dbReference type="GO" id="GO:0016020">
    <property type="term" value="C:membrane"/>
    <property type="evidence" value="ECO:0007669"/>
    <property type="project" value="TreeGrafter"/>
</dbReference>
<feature type="transmembrane region" description="Helical" evidence="7">
    <location>
        <begin position="162"/>
        <end position="185"/>
    </location>
</feature>
<feature type="transmembrane region" description="Helical" evidence="7">
    <location>
        <begin position="83"/>
        <end position="99"/>
    </location>
</feature>
<feature type="transmembrane region" description="Helical" evidence="7">
    <location>
        <begin position="197"/>
        <end position="217"/>
    </location>
</feature>
<evidence type="ECO:0000259" key="8">
    <source>
        <dbReference type="PROSITE" id="PS50850"/>
    </source>
</evidence>
<gene>
    <name evidence="9" type="ORF">SAMN05444484_10222</name>
</gene>
<dbReference type="STRING" id="946677.SAMN05444484_10222"/>
<organism evidence="9 10">
    <name type="scientific">Flavobacterium chilense</name>
    <dbReference type="NCBI Taxonomy" id="946677"/>
    <lineage>
        <taxon>Bacteria</taxon>
        <taxon>Pseudomonadati</taxon>
        <taxon>Bacteroidota</taxon>
        <taxon>Flavobacteriia</taxon>
        <taxon>Flavobacteriales</taxon>
        <taxon>Flavobacteriaceae</taxon>
        <taxon>Flavobacterium</taxon>
    </lineage>
</organism>
<keyword evidence="3" id="KW-0813">Transport</keyword>
<evidence type="ECO:0000256" key="7">
    <source>
        <dbReference type="SAM" id="Phobius"/>
    </source>
</evidence>
<dbReference type="PANTHER" id="PTHR23514">
    <property type="entry name" value="BYPASS OF STOP CODON PROTEIN 6"/>
    <property type="match status" value="1"/>
</dbReference>
<dbReference type="GO" id="GO:0022857">
    <property type="term" value="F:transmembrane transporter activity"/>
    <property type="evidence" value="ECO:0007669"/>
    <property type="project" value="InterPro"/>
</dbReference>